<dbReference type="PANTHER" id="PTHR30041">
    <property type="entry name" value="ARSENATE REDUCTASE"/>
    <property type="match status" value="1"/>
</dbReference>
<dbReference type="InterPro" id="IPR006504">
    <property type="entry name" value="Tscrpt_reg_Spx/MgsR"/>
</dbReference>
<dbReference type="Pfam" id="PF03960">
    <property type="entry name" value="ArsC"/>
    <property type="match status" value="1"/>
</dbReference>
<reference evidence="4 5" key="1">
    <citation type="journal article" date="2012" name="J. Bacteriol.">
        <title>Genome Sequence of the Bacteriocin-Producing Strain Lactococcus garvieae DCC43.</title>
        <authorList>
            <person name="Gabrielsen C."/>
            <person name="Brede D.A."/>
            <person name="Hernandez P.E."/>
            <person name="Nes I.F."/>
            <person name="Diep D.B."/>
        </authorList>
    </citation>
    <scope>NUCLEOTIDE SEQUENCE [LARGE SCALE GENOMIC DNA]</scope>
    <source>
        <strain evidence="4 5">DCC43</strain>
    </source>
</reference>
<dbReference type="PANTHER" id="PTHR30041:SF7">
    <property type="entry name" value="GLOBAL TRANSCRIPTIONAL REGULATOR SPX"/>
    <property type="match status" value="1"/>
</dbReference>
<comment type="caution">
    <text evidence="4">The sequence shown here is derived from an EMBL/GenBank/DDBJ whole genome shotgun (WGS) entry which is preliminary data.</text>
</comment>
<keyword evidence="1" id="KW-1015">Disulfide bond</keyword>
<dbReference type="PROSITE" id="PS51353">
    <property type="entry name" value="ARSC"/>
    <property type="match status" value="1"/>
</dbReference>
<sequence>MLKIYTISSNQETKEAESWLYSHKIKFVEIDILSQVISSEEILQIISLTENGLEEIISRETRAFSRLNIDLNYLMLEEFMELIEENATLLKVPLILDEKQLQVGFDKEKMQKFLEKPTVKINNLESQETQTG</sequence>
<name>K2PWM6_9LACT</name>
<evidence type="ECO:0000313" key="5">
    <source>
        <dbReference type="Proteomes" id="UP000006787"/>
    </source>
</evidence>
<dbReference type="Proteomes" id="UP000006787">
    <property type="component" value="Unassembled WGS sequence"/>
</dbReference>
<dbReference type="Gene3D" id="3.40.30.10">
    <property type="entry name" value="Glutaredoxin"/>
    <property type="match status" value="1"/>
</dbReference>
<evidence type="ECO:0000256" key="2">
    <source>
        <dbReference type="ARBA" id="ARBA00023284"/>
    </source>
</evidence>
<dbReference type="eggNOG" id="COG1393">
    <property type="taxonomic scope" value="Bacteria"/>
</dbReference>
<evidence type="ECO:0000256" key="3">
    <source>
        <dbReference type="PROSITE-ProRule" id="PRU01282"/>
    </source>
</evidence>
<proteinExistence type="inferred from homology"/>
<dbReference type="EMBL" id="AMQS01000008">
    <property type="protein sequence ID" value="EKF51856.1"/>
    <property type="molecule type" value="Genomic_DNA"/>
</dbReference>
<organism evidence="4 5">
    <name type="scientific">Lactococcus garvieae DCC43</name>
    <dbReference type="NCBI Taxonomy" id="1231377"/>
    <lineage>
        <taxon>Bacteria</taxon>
        <taxon>Bacillati</taxon>
        <taxon>Bacillota</taxon>
        <taxon>Bacilli</taxon>
        <taxon>Lactobacillales</taxon>
        <taxon>Streptococcaceae</taxon>
        <taxon>Lactococcus</taxon>
    </lineage>
</organism>
<dbReference type="RefSeq" id="WP_003135054.1">
    <property type="nucleotide sequence ID" value="NZ_AMQS01000008.1"/>
</dbReference>
<gene>
    <name evidence="4" type="ORF">C426_0718</name>
</gene>
<accession>K2PWM6</accession>
<protein>
    <submittedName>
        <fullName evidence="4">Uncharacterized protein</fullName>
    </submittedName>
</protein>
<evidence type="ECO:0000313" key="4">
    <source>
        <dbReference type="EMBL" id="EKF51856.1"/>
    </source>
</evidence>
<dbReference type="PATRIC" id="fig|1231377.3.peg.720"/>
<comment type="similarity">
    <text evidence="3">Belongs to the ArsC family.</text>
</comment>
<keyword evidence="2" id="KW-0676">Redox-active center</keyword>
<dbReference type="AlphaFoldDB" id="K2PWM6"/>
<dbReference type="InterPro" id="IPR006660">
    <property type="entry name" value="Arsenate_reductase-like"/>
</dbReference>
<dbReference type="InterPro" id="IPR036249">
    <property type="entry name" value="Thioredoxin-like_sf"/>
</dbReference>
<evidence type="ECO:0000256" key="1">
    <source>
        <dbReference type="ARBA" id="ARBA00023157"/>
    </source>
</evidence>
<dbReference type="SUPFAM" id="SSF52833">
    <property type="entry name" value="Thioredoxin-like"/>
    <property type="match status" value="1"/>
</dbReference>
<dbReference type="NCBIfam" id="TIGR01617">
    <property type="entry name" value="arsC_related"/>
    <property type="match status" value="1"/>
</dbReference>